<dbReference type="PANTHER" id="PTHR48169">
    <property type="entry name" value="DED DOMAIN-CONTAINING PROTEIN"/>
    <property type="match status" value="1"/>
</dbReference>
<organism evidence="4 5">
    <name type="scientific">Armadillidium nasatum</name>
    <dbReference type="NCBI Taxonomy" id="96803"/>
    <lineage>
        <taxon>Eukaryota</taxon>
        <taxon>Metazoa</taxon>
        <taxon>Ecdysozoa</taxon>
        <taxon>Arthropoda</taxon>
        <taxon>Crustacea</taxon>
        <taxon>Multicrustacea</taxon>
        <taxon>Malacostraca</taxon>
        <taxon>Eumalacostraca</taxon>
        <taxon>Peracarida</taxon>
        <taxon>Isopoda</taxon>
        <taxon>Oniscidea</taxon>
        <taxon>Crinocheta</taxon>
        <taxon>Armadillidiidae</taxon>
        <taxon>Armadillidium</taxon>
    </lineage>
</organism>
<keyword evidence="2" id="KW-0053">Apoptosis</keyword>
<dbReference type="InterPro" id="IPR011600">
    <property type="entry name" value="Pept_C14_caspase"/>
</dbReference>
<gene>
    <name evidence="4" type="primary">Casp9</name>
    <name evidence="4" type="ORF">Anas_02452</name>
</gene>
<reference evidence="4 5" key="1">
    <citation type="journal article" date="2019" name="PLoS Biol.">
        <title>Sex chromosomes control vertical transmission of feminizing Wolbachia symbionts in an isopod.</title>
        <authorList>
            <person name="Becking T."/>
            <person name="Chebbi M.A."/>
            <person name="Giraud I."/>
            <person name="Moumen B."/>
            <person name="Laverre T."/>
            <person name="Caubet Y."/>
            <person name="Peccoud J."/>
            <person name="Gilbert C."/>
            <person name="Cordaux R."/>
        </authorList>
    </citation>
    <scope>NUCLEOTIDE SEQUENCE [LARGE SCALE GENOMIC DNA]</scope>
    <source>
        <strain evidence="4">ANa2</strain>
        <tissue evidence="4">Whole body excluding digestive tract and cuticle</tissue>
    </source>
</reference>
<name>A0A5N5TBC1_9CRUS</name>
<feature type="domain" description="Caspase family p20" evidence="3">
    <location>
        <begin position="168"/>
        <end position="271"/>
    </location>
</feature>
<comment type="caution">
    <text evidence="4">The sequence shown here is derived from an EMBL/GenBank/DDBJ whole genome shotgun (WGS) entry which is preliminary data.</text>
</comment>
<evidence type="ECO:0000259" key="3">
    <source>
        <dbReference type="PROSITE" id="PS50208"/>
    </source>
</evidence>
<dbReference type="GO" id="GO:0005737">
    <property type="term" value="C:cytoplasm"/>
    <property type="evidence" value="ECO:0007669"/>
    <property type="project" value="UniProtKB-ARBA"/>
</dbReference>
<dbReference type="OrthoDB" id="6114029at2759"/>
<dbReference type="InterPro" id="IPR029030">
    <property type="entry name" value="Caspase-like_dom_sf"/>
</dbReference>
<dbReference type="InterPro" id="IPR015917">
    <property type="entry name" value="Pept_C14A"/>
</dbReference>
<dbReference type="Pfam" id="PF00656">
    <property type="entry name" value="Peptidase_C14"/>
    <property type="match status" value="1"/>
</dbReference>
<dbReference type="GO" id="GO:0006915">
    <property type="term" value="P:apoptotic process"/>
    <property type="evidence" value="ECO:0007669"/>
    <property type="project" value="UniProtKB-KW"/>
</dbReference>
<comment type="similarity">
    <text evidence="1">Belongs to the peptidase C14A family.</text>
</comment>
<dbReference type="Proteomes" id="UP000326759">
    <property type="component" value="Unassembled WGS sequence"/>
</dbReference>
<evidence type="ECO:0000313" key="4">
    <source>
        <dbReference type="EMBL" id="KAB7503358.1"/>
    </source>
</evidence>
<dbReference type="GO" id="GO:0006508">
    <property type="term" value="P:proteolysis"/>
    <property type="evidence" value="ECO:0007669"/>
    <property type="project" value="InterPro"/>
</dbReference>
<proteinExistence type="inferred from homology"/>
<dbReference type="SUPFAM" id="SSF52129">
    <property type="entry name" value="Caspase-like"/>
    <property type="match status" value="1"/>
</dbReference>
<dbReference type="AlphaFoldDB" id="A0A5N5TBC1"/>
<dbReference type="PROSITE" id="PS50208">
    <property type="entry name" value="CASPASE_P20"/>
    <property type="match status" value="1"/>
</dbReference>
<sequence length="401" mass="46260">MTVRNSSGKKFDSIVEAKKIPVRKSTSSNQFKTFFVYTENKILSQICDMLSVRDICRIYESVREDKEGQEEFLEVINISLDENSLKDIPGLKDAAFYYLILQMIDLKQLNRLHTHAIEYFLNKVIKKYKADNIQDIQRLDKAIEMLSRYPVSSDPPGICIIFCTENGRKGSEDDLKRVKALFENKYRYDVIVIINPSSKDVQTIVGKLQSPRNKFYDSLVVWFMGHGNLNCLELSDRMIDRRKQFIQPLSDIDWLNKKPKLFFIQACSSEQVNSSFCEAQASRTAIDMEVDAVGIRAGHGWRATYAPYVDTSCINNYADLLVSYATKWNEAASRQEKGSLYVNTVVDQLLNIGHTKSIESVLHKIHYYTNSVLLLTDYKTWKQTPYYDSSLQKEFVFPAPE</sequence>
<dbReference type="SMART" id="SM00115">
    <property type="entry name" value="CASc"/>
    <property type="match status" value="1"/>
</dbReference>
<dbReference type="GO" id="GO:0004197">
    <property type="term" value="F:cysteine-type endopeptidase activity"/>
    <property type="evidence" value="ECO:0007669"/>
    <property type="project" value="InterPro"/>
</dbReference>
<keyword evidence="5" id="KW-1185">Reference proteome</keyword>
<accession>A0A5N5TBC1</accession>
<evidence type="ECO:0000313" key="5">
    <source>
        <dbReference type="Proteomes" id="UP000326759"/>
    </source>
</evidence>
<evidence type="ECO:0000256" key="2">
    <source>
        <dbReference type="ARBA" id="ARBA00022703"/>
    </source>
</evidence>
<dbReference type="GO" id="GO:0043067">
    <property type="term" value="P:regulation of programmed cell death"/>
    <property type="evidence" value="ECO:0007669"/>
    <property type="project" value="UniProtKB-ARBA"/>
</dbReference>
<dbReference type="InterPro" id="IPR001309">
    <property type="entry name" value="Pept_C14_p20"/>
</dbReference>
<protein>
    <submittedName>
        <fullName evidence="4">Caspase-9</fullName>
    </submittedName>
</protein>
<dbReference type="PANTHER" id="PTHR48169:SF1">
    <property type="entry name" value="ASTROCYTIC PHOSPHOPROTEIN PEA-15"/>
    <property type="match status" value="1"/>
</dbReference>
<dbReference type="Gene3D" id="3.40.50.1460">
    <property type="match status" value="1"/>
</dbReference>
<dbReference type="EMBL" id="SEYY01005301">
    <property type="protein sequence ID" value="KAB7503358.1"/>
    <property type="molecule type" value="Genomic_DNA"/>
</dbReference>
<evidence type="ECO:0000256" key="1">
    <source>
        <dbReference type="ARBA" id="ARBA00010134"/>
    </source>
</evidence>